<reference evidence="2 3" key="1">
    <citation type="journal article" date="2014" name="Genome Biol. Evol.">
        <title>The genome of the myxosporean Thelohanellus kitauei shows adaptations to nutrient acquisition within its fish host.</title>
        <authorList>
            <person name="Yang Y."/>
            <person name="Xiong J."/>
            <person name="Zhou Z."/>
            <person name="Huo F."/>
            <person name="Miao W."/>
            <person name="Ran C."/>
            <person name="Liu Y."/>
            <person name="Zhang J."/>
            <person name="Feng J."/>
            <person name="Wang M."/>
            <person name="Wang M."/>
            <person name="Wang L."/>
            <person name="Yao B."/>
        </authorList>
    </citation>
    <scope>NUCLEOTIDE SEQUENCE [LARGE SCALE GENOMIC DNA]</scope>
    <source>
        <strain evidence="2">Wuqing</strain>
    </source>
</reference>
<proteinExistence type="predicted"/>
<evidence type="ECO:0000256" key="1">
    <source>
        <dbReference type="SAM" id="SignalP"/>
    </source>
</evidence>
<dbReference type="Proteomes" id="UP000031668">
    <property type="component" value="Unassembled WGS sequence"/>
</dbReference>
<comment type="caution">
    <text evidence="2">The sequence shown here is derived from an EMBL/GenBank/DDBJ whole genome shotgun (WGS) entry which is preliminary data.</text>
</comment>
<protein>
    <submittedName>
        <fullName evidence="2">Uncharacterized protein</fullName>
    </submittedName>
</protein>
<evidence type="ECO:0000313" key="3">
    <source>
        <dbReference type="Proteomes" id="UP000031668"/>
    </source>
</evidence>
<keyword evidence="1" id="KW-0732">Signal</keyword>
<feature type="signal peptide" evidence="1">
    <location>
        <begin position="1"/>
        <end position="22"/>
    </location>
</feature>
<feature type="chain" id="PRO_5002169168" evidence="1">
    <location>
        <begin position="23"/>
        <end position="118"/>
    </location>
</feature>
<evidence type="ECO:0000313" key="2">
    <source>
        <dbReference type="EMBL" id="KII70815.1"/>
    </source>
</evidence>
<accession>A0A0C2N387</accession>
<gene>
    <name evidence="2" type="ORF">RF11_15646</name>
</gene>
<dbReference type="AlphaFoldDB" id="A0A0C2N387"/>
<dbReference type="EMBL" id="JWZT01001959">
    <property type="protein sequence ID" value="KII70815.1"/>
    <property type="molecule type" value="Genomic_DNA"/>
</dbReference>
<sequence>MENFKFLLLCQLLSIQVTPSNGIPRVALPGILLFRVSHGSVCCRESTTRNQRVEGPLSKTVRLQKLNISAWQFGQTRQSLAVSDVVWILVPQAYLPGLEESKLTAQIECRAPKHKSLS</sequence>
<organism evidence="2 3">
    <name type="scientific">Thelohanellus kitauei</name>
    <name type="common">Myxosporean</name>
    <dbReference type="NCBI Taxonomy" id="669202"/>
    <lineage>
        <taxon>Eukaryota</taxon>
        <taxon>Metazoa</taxon>
        <taxon>Cnidaria</taxon>
        <taxon>Myxozoa</taxon>
        <taxon>Myxosporea</taxon>
        <taxon>Bivalvulida</taxon>
        <taxon>Platysporina</taxon>
        <taxon>Myxobolidae</taxon>
        <taxon>Thelohanellus</taxon>
    </lineage>
</organism>
<keyword evidence="3" id="KW-1185">Reference proteome</keyword>
<name>A0A0C2N387_THEKT</name>